<dbReference type="STRING" id="1221500.ABE65_012810"/>
<feature type="transmembrane region" description="Helical" evidence="6">
    <location>
        <begin position="180"/>
        <end position="205"/>
    </location>
</feature>
<dbReference type="GO" id="GO:0005886">
    <property type="term" value="C:plasma membrane"/>
    <property type="evidence" value="ECO:0007669"/>
    <property type="project" value="TreeGrafter"/>
</dbReference>
<comment type="subcellular location">
    <subcellularLocation>
        <location evidence="1">Membrane</location>
        <topology evidence="1">Multi-pass membrane protein</topology>
    </subcellularLocation>
</comment>
<dbReference type="KEGG" id="fpn:ABE65_012810"/>
<evidence type="ECO:0000256" key="4">
    <source>
        <dbReference type="ARBA" id="ARBA00022989"/>
    </source>
</evidence>
<dbReference type="AlphaFoldDB" id="A0A168W2T0"/>
<feature type="transmembrane region" description="Helical" evidence="6">
    <location>
        <begin position="348"/>
        <end position="371"/>
    </location>
</feature>
<keyword evidence="4 6" id="KW-1133">Transmembrane helix</keyword>
<name>A0A168W2T0_9BACL</name>
<reference evidence="7 8" key="1">
    <citation type="submission" date="2016-04" db="EMBL/GenBank/DDBJ databases">
        <title>Complete genome sequence of Fictibacillus phosphorivorans G25-29, a strain toxic to nematodes.</title>
        <authorList>
            <person name="Zheng Z."/>
        </authorList>
    </citation>
    <scope>NUCLEOTIDE SEQUENCE [LARGE SCALE GENOMIC DNA]</scope>
    <source>
        <strain evidence="7 8">G25-29</strain>
    </source>
</reference>
<evidence type="ECO:0000256" key="5">
    <source>
        <dbReference type="ARBA" id="ARBA00023136"/>
    </source>
</evidence>
<dbReference type="EMBL" id="CP015378">
    <property type="protein sequence ID" value="ANC77629.1"/>
    <property type="molecule type" value="Genomic_DNA"/>
</dbReference>
<feature type="transmembrane region" description="Helical" evidence="6">
    <location>
        <begin position="237"/>
        <end position="256"/>
    </location>
</feature>
<dbReference type="InterPro" id="IPR002528">
    <property type="entry name" value="MATE_fam"/>
</dbReference>
<feature type="transmembrane region" description="Helical" evidence="6">
    <location>
        <begin position="310"/>
        <end position="328"/>
    </location>
</feature>
<evidence type="ECO:0000256" key="1">
    <source>
        <dbReference type="ARBA" id="ARBA00004141"/>
    </source>
</evidence>
<feature type="transmembrane region" description="Helical" evidence="6">
    <location>
        <begin position="40"/>
        <end position="62"/>
    </location>
</feature>
<keyword evidence="3 6" id="KW-0812">Transmembrane</keyword>
<dbReference type="Proteomes" id="UP000076623">
    <property type="component" value="Chromosome"/>
</dbReference>
<dbReference type="PANTHER" id="PTHR42893">
    <property type="entry name" value="PROTEIN DETOXIFICATION 44, CHLOROPLASTIC-RELATED"/>
    <property type="match status" value="1"/>
</dbReference>
<keyword evidence="8" id="KW-1185">Reference proteome</keyword>
<dbReference type="GO" id="GO:0042910">
    <property type="term" value="F:xenobiotic transmembrane transporter activity"/>
    <property type="evidence" value="ECO:0007669"/>
    <property type="project" value="InterPro"/>
</dbReference>
<accession>A0A168W2T0</accession>
<evidence type="ECO:0000313" key="8">
    <source>
        <dbReference type="Proteomes" id="UP000076623"/>
    </source>
</evidence>
<evidence type="ECO:0000256" key="3">
    <source>
        <dbReference type="ARBA" id="ARBA00022692"/>
    </source>
</evidence>
<feature type="transmembrane region" description="Helical" evidence="6">
    <location>
        <begin position="407"/>
        <end position="425"/>
    </location>
</feature>
<evidence type="ECO:0000313" key="7">
    <source>
        <dbReference type="EMBL" id="ANC77629.1"/>
    </source>
</evidence>
<dbReference type="NCBIfam" id="TIGR00797">
    <property type="entry name" value="matE"/>
    <property type="match status" value="1"/>
</dbReference>
<evidence type="ECO:0000256" key="2">
    <source>
        <dbReference type="ARBA" id="ARBA00010199"/>
    </source>
</evidence>
<organism evidence="7 8">
    <name type="scientific">Fictibacillus phosphorivorans</name>
    <dbReference type="NCBI Taxonomy" id="1221500"/>
    <lineage>
        <taxon>Bacteria</taxon>
        <taxon>Bacillati</taxon>
        <taxon>Bacillota</taxon>
        <taxon>Bacilli</taxon>
        <taxon>Bacillales</taxon>
        <taxon>Fictibacillaceae</taxon>
        <taxon>Fictibacillus</taxon>
    </lineage>
</organism>
<proteinExistence type="inferred from homology"/>
<dbReference type="CDD" id="cd13136">
    <property type="entry name" value="MATE_DinF_like"/>
    <property type="match status" value="1"/>
</dbReference>
<feature type="transmembrane region" description="Helical" evidence="6">
    <location>
        <begin position="156"/>
        <end position="174"/>
    </location>
</feature>
<comment type="similarity">
    <text evidence="2">Belongs to the multi antimicrobial extrusion (MATE) (TC 2.A.66.1) family.</text>
</comment>
<sequence>MNHSRYLGLALPLILTTITTPLLGAVDTAVVGQLDDSSYIAGVAVGTIIFNTMYWLFGFLRVSTSGFAAQAHGTKNEDDLLRSLSRPLLLALGISACLVALQYPIKEQFLPLLTSDPAVKSLAIEYFAIRIWGVPFGLLNYVIIGWMMGLAMIKKTLFLQMYMNVTNIVLDILFVKVFSWGVAGVAAATLISEVSTFVIGLFIVWKAIPANQRKKIFQIKSIDLSSYKKMMRMNRDLFIRTLCLLIVFNVFTAKGGTFGTEILAANAILIQIHYIMAYMYDGFANASSILTGRAIGSNDKALYRSTIKRSFQWAIISSLSISSVYFIFKDRIHLLFTSLPEVLNVVGTYEAWIIIFPIVSSFGVVLHGIFVGATEASSLRNSMILALIVFLVSLYLATPGLGNHGLWLAFILFSTARSLFLILHVPKLSRTLGFHEVRYDGENKVFNN</sequence>
<feature type="transmembrane region" description="Helical" evidence="6">
    <location>
        <begin position="383"/>
        <end position="401"/>
    </location>
</feature>
<dbReference type="InterPro" id="IPR044644">
    <property type="entry name" value="DinF-like"/>
</dbReference>
<dbReference type="PANTHER" id="PTHR42893:SF46">
    <property type="entry name" value="PROTEIN DETOXIFICATION 44, CHLOROPLASTIC"/>
    <property type="match status" value="1"/>
</dbReference>
<keyword evidence="5 6" id="KW-0472">Membrane</keyword>
<feature type="transmembrane region" description="Helical" evidence="6">
    <location>
        <begin position="83"/>
        <end position="103"/>
    </location>
</feature>
<dbReference type="GO" id="GO:0015297">
    <property type="term" value="F:antiporter activity"/>
    <property type="evidence" value="ECO:0007669"/>
    <property type="project" value="InterPro"/>
</dbReference>
<dbReference type="RefSeq" id="WP_066395530.1">
    <property type="nucleotide sequence ID" value="NZ_CP015378.1"/>
</dbReference>
<gene>
    <name evidence="7" type="ORF">ABE65_012810</name>
</gene>
<evidence type="ECO:0000256" key="6">
    <source>
        <dbReference type="SAM" id="Phobius"/>
    </source>
</evidence>
<feature type="transmembrane region" description="Helical" evidence="6">
    <location>
        <begin position="123"/>
        <end position="144"/>
    </location>
</feature>
<dbReference type="Pfam" id="PF01554">
    <property type="entry name" value="MatE"/>
    <property type="match status" value="2"/>
</dbReference>
<protein>
    <submittedName>
        <fullName evidence="7">MATE family efflux transporter</fullName>
    </submittedName>
</protein>
<feature type="transmembrane region" description="Helical" evidence="6">
    <location>
        <begin position="262"/>
        <end position="280"/>
    </location>
</feature>